<organism evidence="7">
    <name type="scientific">freshwater metagenome</name>
    <dbReference type="NCBI Taxonomy" id="449393"/>
    <lineage>
        <taxon>unclassified sequences</taxon>
        <taxon>metagenomes</taxon>
        <taxon>ecological metagenomes</taxon>
    </lineage>
</organism>
<dbReference type="GO" id="GO:0051213">
    <property type="term" value="F:dioxygenase activity"/>
    <property type="evidence" value="ECO:0007669"/>
    <property type="project" value="UniProtKB-KW"/>
</dbReference>
<evidence type="ECO:0000256" key="4">
    <source>
        <dbReference type="ARBA" id="ARBA00023002"/>
    </source>
</evidence>
<protein>
    <submittedName>
        <fullName evidence="7">Unannotated protein</fullName>
    </submittedName>
</protein>
<dbReference type="AlphaFoldDB" id="A0A6J6HLX8"/>
<keyword evidence="2" id="KW-0479">Metal-binding</keyword>
<dbReference type="GO" id="GO:0016705">
    <property type="term" value="F:oxidoreductase activity, acting on paired donors, with incorporation or reduction of molecular oxygen"/>
    <property type="evidence" value="ECO:0007669"/>
    <property type="project" value="InterPro"/>
</dbReference>
<comment type="cofactor">
    <cofactor evidence="1">
        <name>L-ascorbate</name>
        <dbReference type="ChEBI" id="CHEBI:38290"/>
    </cofactor>
</comment>
<dbReference type="InterPro" id="IPR044862">
    <property type="entry name" value="Pro_4_hyd_alph_FE2OG_OXY"/>
</dbReference>
<name>A0A6J6HLX8_9ZZZZ</name>
<dbReference type="PROSITE" id="PS51471">
    <property type="entry name" value="FE2OG_OXY"/>
    <property type="match status" value="1"/>
</dbReference>
<dbReference type="SMART" id="SM00702">
    <property type="entry name" value="P4Hc"/>
    <property type="match status" value="1"/>
</dbReference>
<sequence>MGNLEAILGYQGAQNDGEARLVGDEIIQMPFWTPEFCATVIQAAQAAGGFTQQDEDPVPGYEISLAAIAPRLFEAVENDIGARMWPAIRLWWPYVDYHGLRDAFIIRYAMGEQENLRMHHDVAQVSASIKLNDDYTGAELAFPRQNFTNADVPVGDLIIWPSLVTHPHESKQLQSGVKYSLTIWCELPIAIDGQRSY</sequence>
<evidence type="ECO:0000259" key="6">
    <source>
        <dbReference type="PROSITE" id="PS51471"/>
    </source>
</evidence>
<keyword evidence="4" id="KW-0560">Oxidoreductase</keyword>
<evidence type="ECO:0000256" key="3">
    <source>
        <dbReference type="ARBA" id="ARBA00022964"/>
    </source>
</evidence>
<evidence type="ECO:0000256" key="5">
    <source>
        <dbReference type="ARBA" id="ARBA00023004"/>
    </source>
</evidence>
<dbReference type="EMBL" id="CAEZUX010000059">
    <property type="protein sequence ID" value="CAB4614782.1"/>
    <property type="molecule type" value="Genomic_DNA"/>
</dbReference>
<evidence type="ECO:0000313" key="7">
    <source>
        <dbReference type="EMBL" id="CAB4614782.1"/>
    </source>
</evidence>
<evidence type="ECO:0000256" key="1">
    <source>
        <dbReference type="ARBA" id="ARBA00001961"/>
    </source>
</evidence>
<gene>
    <name evidence="7" type="ORF">UFOPK1874_00648</name>
</gene>
<dbReference type="GO" id="GO:0031418">
    <property type="term" value="F:L-ascorbic acid binding"/>
    <property type="evidence" value="ECO:0007669"/>
    <property type="project" value="InterPro"/>
</dbReference>
<evidence type="ECO:0000256" key="2">
    <source>
        <dbReference type="ARBA" id="ARBA00022723"/>
    </source>
</evidence>
<reference evidence="7" key="1">
    <citation type="submission" date="2020-05" db="EMBL/GenBank/DDBJ databases">
        <authorList>
            <person name="Chiriac C."/>
            <person name="Salcher M."/>
            <person name="Ghai R."/>
            <person name="Kavagutti S V."/>
        </authorList>
    </citation>
    <scope>NUCLEOTIDE SEQUENCE</scope>
</reference>
<dbReference type="InterPro" id="IPR006620">
    <property type="entry name" value="Pro_4_hyd_alph"/>
</dbReference>
<dbReference type="Pfam" id="PF13640">
    <property type="entry name" value="2OG-FeII_Oxy_3"/>
    <property type="match status" value="1"/>
</dbReference>
<keyword evidence="3" id="KW-0223">Dioxygenase</keyword>
<accession>A0A6J6HLX8</accession>
<dbReference type="GO" id="GO:0005506">
    <property type="term" value="F:iron ion binding"/>
    <property type="evidence" value="ECO:0007669"/>
    <property type="project" value="InterPro"/>
</dbReference>
<feature type="domain" description="Fe2OG dioxygenase" evidence="6">
    <location>
        <begin position="96"/>
        <end position="187"/>
    </location>
</feature>
<dbReference type="InterPro" id="IPR005123">
    <property type="entry name" value="Oxoglu/Fe-dep_dioxygenase_dom"/>
</dbReference>
<proteinExistence type="predicted"/>
<keyword evidence="5" id="KW-0408">Iron</keyword>
<dbReference type="Gene3D" id="2.60.120.620">
    <property type="entry name" value="q2cbj1_9rhob like domain"/>
    <property type="match status" value="1"/>
</dbReference>